<dbReference type="Proteomes" id="UP001283361">
    <property type="component" value="Unassembled WGS sequence"/>
</dbReference>
<feature type="binding site" evidence="3">
    <location>
        <position position="211"/>
    </location>
    <ligand>
        <name>3'-phosphoadenylyl sulfate</name>
        <dbReference type="ChEBI" id="CHEBI:58339"/>
    </ligand>
</feature>
<protein>
    <recommendedName>
        <fullName evidence="7">Sulfotransferase domain-containing protein</fullName>
    </recommendedName>
</protein>
<feature type="binding site" evidence="3">
    <location>
        <position position="203"/>
    </location>
    <ligand>
        <name>3'-phosphoadenylyl sulfate</name>
        <dbReference type="ChEBI" id="CHEBI:58339"/>
    </ligand>
</feature>
<evidence type="ECO:0000313" key="8">
    <source>
        <dbReference type="EMBL" id="KAK3735329.1"/>
    </source>
</evidence>
<dbReference type="Gene3D" id="3.40.50.300">
    <property type="entry name" value="P-loop containing nucleotide triphosphate hydrolases"/>
    <property type="match status" value="1"/>
</dbReference>
<keyword evidence="4" id="KW-1015">Disulfide bond</keyword>
<evidence type="ECO:0000256" key="3">
    <source>
        <dbReference type="PIRSR" id="PIRSR637359-2"/>
    </source>
</evidence>
<feature type="transmembrane region" description="Helical" evidence="6">
    <location>
        <begin position="18"/>
        <end position="37"/>
    </location>
</feature>
<sequence length="378" mass="43218">MATLKATSVLRGAKAVKVLLGVLLAALAFGFLLNLTIHELTKSLKAPTPSRLPASSYKERSLRLESEATANKNSDSTGSREQPKRGRTEIEESVSPTKDEDKAKPSNLRRQLPKCLIVGFTNCWTLTLSGLLSLHPDIVTAEREMRYFTLNYQRGNEWYRSMMPLSAPSQITVERTPNYITSNTALDRIYEFNSSMKIIALVRDPILRLMSTYVLHTRRKPDRPIFEHWCGVHVKTRNVLRYIDYATALQNVMARFRKTNVLVLSKEDLETKPYTVLRAMETFLGLKPAFSKDDFVYNKEEGATCFRTTISRYPEVKRALVPELDNRTGCLGSSLTRRSHPNINQEFLEKLLSLVKIHNGRLFDLINKKFDWTNLDDL</sequence>
<feature type="compositionally biased region" description="Polar residues" evidence="5">
    <location>
        <begin position="68"/>
        <end position="80"/>
    </location>
</feature>
<evidence type="ECO:0000259" key="7">
    <source>
        <dbReference type="Pfam" id="PF00685"/>
    </source>
</evidence>
<evidence type="ECO:0000313" key="9">
    <source>
        <dbReference type="Proteomes" id="UP001283361"/>
    </source>
</evidence>
<evidence type="ECO:0000256" key="5">
    <source>
        <dbReference type="SAM" id="MobiDB-lite"/>
    </source>
</evidence>
<name>A0AAE0Y7D8_9GAST</name>
<dbReference type="InterPro" id="IPR037359">
    <property type="entry name" value="NST/OST"/>
</dbReference>
<organism evidence="8 9">
    <name type="scientific">Elysia crispata</name>
    <name type="common">lettuce slug</name>
    <dbReference type="NCBI Taxonomy" id="231223"/>
    <lineage>
        <taxon>Eukaryota</taxon>
        <taxon>Metazoa</taxon>
        <taxon>Spiralia</taxon>
        <taxon>Lophotrochozoa</taxon>
        <taxon>Mollusca</taxon>
        <taxon>Gastropoda</taxon>
        <taxon>Heterobranchia</taxon>
        <taxon>Euthyneura</taxon>
        <taxon>Panpulmonata</taxon>
        <taxon>Sacoglossa</taxon>
        <taxon>Placobranchoidea</taxon>
        <taxon>Plakobranchidae</taxon>
        <taxon>Elysia</taxon>
    </lineage>
</organism>
<dbReference type="AlphaFoldDB" id="A0AAE0Y7D8"/>
<feature type="region of interest" description="Disordered" evidence="5">
    <location>
        <begin position="47"/>
        <end position="106"/>
    </location>
</feature>
<reference evidence="8" key="1">
    <citation type="journal article" date="2023" name="G3 (Bethesda)">
        <title>A reference genome for the long-term kleptoplast-retaining sea slug Elysia crispata morphotype clarki.</title>
        <authorList>
            <person name="Eastman K.E."/>
            <person name="Pendleton A.L."/>
            <person name="Shaikh M.A."/>
            <person name="Suttiyut T."/>
            <person name="Ogas R."/>
            <person name="Tomko P."/>
            <person name="Gavelis G."/>
            <person name="Widhalm J.R."/>
            <person name="Wisecaver J.H."/>
        </authorList>
    </citation>
    <scope>NUCLEOTIDE SEQUENCE</scope>
    <source>
        <strain evidence="8">ECLA1</strain>
    </source>
</reference>
<gene>
    <name evidence="8" type="ORF">RRG08_019744</name>
</gene>
<feature type="disulfide bond" evidence="4">
    <location>
        <begin position="305"/>
        <end position="330"/>
    </location>
</feature>
<feature type="compositionally biased region" description="Basic and acidic residues" evidence="5">
    <location>
        <begin position="57"/>
        <end position="66"/>
    </location>
</feature>
<evidence type="ECO:0000256" key="6">
    <source>
        <dbReference type="SAM" id="Phobius"/>
    </source>
</evidence>
<comment type="caution">
    <text evidence="8">The sequence shown here is derived from an EMBL/GenBank/DDBJ whole genome shotgun (WGS) entry which is preliminary data.</text>
</comment>
<keyword evidence="6" id="KW-0812">Transmembrane</keyword>
<dbReference type="PANTHER" id="PTHR10605">
    <property type="entry name" value="HEPARAN SULFATE SULFOTRANSFERASE"/>
    <property type="match status" value="1"/>
</dbReference>
<proteinExistence type="predicted"/>
<keyword evidence="9" id="KW-1185">Reference proteome</keyword>
<dbReference type="SUPFAM" id="SSF52540">
    <property type="entry name" value="P-loop containing nucleoside triphosphate hydrolases"/>
    <property type="match status" value="1"/>
</dbReference>
<evidence type="ECO:0000256" key="1">
    <source>
        <dbReference type="ARBA" id="ARBA00022679"/>
    </source>
</evidence>
<feature type="domain" description="Sulfotransferase" evidence="7">
    <location>
        <begin position="113"/>
        <end position="287"/>
    </location>
</feature>
<dbReference type="EMBL" id="JAWDGP010006800">
    <property type="protein sequence ID" value="KAK3735329.1"/>
    <property type="molecule type" value="Genomic_DNA"/>
</dbReference>
<keyword evidence="6" id="KW-0472">Membrane</keyword>
<keyword evidence="1" id="KW-0808">Transferase</keyword>
<keyword evidence="2" id="KW-0325">Glycoprotein</keyword>
<dbReference type="Pfam" id="PF00685">
    <property type="entry name" value="Sulfotransfer_1"/>
    <property type="match status" value="1"/>
</dbReference>
<dbReference type="InterPro" id="IPR027417">
    <property type="entry name" value="P-loop_NTPase"/>
</dbReference>
<keyword evidence="6" id="KW-1133">Transmembrane helix</keyword>
<evidence type="ECO:0000256" key="4">
    <source>
        <dbReference type="PIRSR" id="PIRSR637359-3"/>
    </source>
</evidence>
<evidence type="ECO:0000256" key="2">
    <source>
        <dbReference type="ARBA" id="ARBA00023180"/>
    </source>
</evidence>
<accession>A0AAE0Y7D8</accession>
<dbReference type="GO" id="GO:0008467">
    <property type="term" value="F:[heparan sulfate]-glucosamine 3-sulfotransferase activity"/>
    <property type="evidence" value="ECO:0007669"/>
    <property type="project" value="TreeGrafter"/>
</dbReference>
<feature type="compositionally biased region" description="Basic and acidic residues" evidence="5">
    <location>
        <begin position="81"/>
        <end position="90"/>
    </location>
</feature>
<dbReference type="PANTHER" id="PTHR10605:SF72">
    <property type="entry name" value="HEPARAN SULFATE 3-O SULFOTRANSFERASE-B, ISOFORM A"/>
    <property type="match status" value="1"/>
</dbReference>
<dbReference type="InterPro" id="IPR000863">
    <property type="entry name" value="Sulfotransferase_dom"/>
</dbReference>